<dbReference type="RefSeq" id="WP_123198546.1">
    <property type="nucleotide sequence ID" value="NZ_QICB01000006.1"/>
</dbReference>
<evidence type="ECO:0000256" key="1">
    <source>
        <dbReference type="ARBA" id="ARBA00005417"/>
    </source>
</evidence>
<proteinExistence type="inferred from homology"/>
<gene>
    <name evidence="6" type="ORF">DMP07_07575</name>
</gene>
<comment type="caution">
    <text evidence="6">The sequence shown here is derived from an EMBL/GenBank/DDBJ whole genome shotgun (WGS) entry which is preliminary data.</text>
</comment>
<keyword evidence="2" id="KW-0813">Transport</keyword>
<dbReference type="InterPro" id="IPR003593">
    <property type="entry name" value="AAA+_ATPase"/>
</dbReference>
<reference evidence="7" key="1">
    <citation type="submission" date="2018-05" db="EMBL/GenBank/DDBJ databases">
        <title>Genome Sequencing of selected type strains of the family Eggerthellaceae.</title>
        <authorList>
            <person name="Danylec N."/>
            <person name="Stoll D.A."/>
            <person name="Doetsch A."/>
            <person name="Huch M."/>
        </authorList>
    </citation>
    <scope>NUCLEOTIDE SEQUENCE [LARGE SCALE GENOMIC DNA]</scope>
    <source>
        <strain evidence="7">DSM 17537</strain>
    </source>
</reference>
<dbReference type="SUPFAM" id="SSF52540">
    <property type="entry name" value="P-loop containing nucleoside triphosphate hydrolases"/>
    <property type="match status" value="1"/>
</dbReference>
<dbReference type="GO" id="GO:0016887">
    <property type="term" value="F:ATP hydrolysis activity"/>
    <property type="evidence" value="ECO:0007669"/>
    <property type="project" value="InterPro"/>
</dbReference>
<dbReference type="PROSITE" id="PS00211">
    <property type="entry name" value="ABC_TRANSPORTER_1"/>
    <property type="match status" value="1"/>
</dbReference>
<dbReference type="EMBL" id="QICB01000006">
    <property type="protein sequence ID" value="RNL19194.1"/>
    <property type="molecule type" value="Genomic_DNA"/>
</dbReference>
<keyword evidence="3" id="KW-0547">Nucleotide-binding</keyword>
<dbReference type="CDD" id="cd03264">
    <property type="entry name" value="ABC_drug_resistance_like"/>
    <property type="match status" value="1"/>
</dbReference>
<dbReference type="GO" id="GO:0005524">
    <property type="term" value="F:ATP binding"/>
    <property type="evidence" value="ECO:0007669"/>
    <property type="project" value="UniProtKB-KW"/>
</dbReference>
<dbReference type="Gene3D" id="3.40.50.300">
    <property type="entry name" value="P-loop containing nucleotide triphosphate hydrolases"/>
    <property type="match status" value="1"/>
</dbReference>
<dbReference type="Pfam" id="PF00005">
    <property type="entry name" value="ABC_tran"/>
    <property type="match status" value="1"/>
</dbReference>
<dbReference type="InterPro" id="IPR027417">
    <property type="entry name" value="P-loop_NTPase"/>
</dbReference>
<evidence type="ECO:0000259" key="5">
    <source>
        <dbReference type="PROSITE" id="PS50893"/>
    </source>
</evidence>
<dbReference type="PROSITE" id="PS50893">
    <property type="entry name" value="ABC_TRANSPORTER_2"/>
    <property type="match status" value="1"/>
</dbReference>
<evidence type="ECO:0000256" key="2">
    <source>
        <dbReference type="ARBA" id="ARBA00022448"/>
    </source>
</evidence>
<evidence type="ECO:0000256" key="4">
    <source>
        <dbReference type="ARBA" id="ARBA00022840"/>
    </source>
</evidence>
<comment type="similarity">
    <text evidence="1">Belongs to the ABC transporter superfamily.</text>
</comment>
<dbReference type="AlphaFoldDB" id="A0A3N0AEA9"/>
<evidence type="ECO:0000313" key="7">
    <source>
        <dbReference type="Proteomes" id="UP000267368"/>
    </source>
</evidence>
<feature type="domain" description="ABC transporter" evidence="5">
    <location>
        <begin position="3"/>
        <end position="231"/>
    </location>
</feature>
<accession>A0A3N0AEA9</accession>
<sequence>MELSLENLTKRFAEKPAVHDVSATLRPGVYGLLGANGAGKTTLMRMVCDVLKPSAGRIAFDGADIARMGDEYRAMLGYLPQDFGYYPDFTAMDFMLYMAALKGLDRRAAKLRCAELLEEVGLAAHAKAKVRTFSGGMKQRLGIAQAVINDPAVLVLDEPTAGLDPKERVRFRNLISGFSQDKIVLLSTHIVSDVEYIADDILVMKAGRFVLRGRPDAVVSSVAGKVWECRVSARQADELSASACVCNVHYASDGGAVVRVAADEAPVAGAASVEPTLEDLYLYTFRDDAGAGAAGAAASEVRRDRKSGLFGGRR</sequence>
<evidence type="ECO:0000256" key="3">
    <source>
        <dbReference type="ARBA" id="ARBA00022741"/>
    </source>
</evidence>
<name>A0A3N0AEA9_9ACTN</name>
<evidence type="ECO:0000313" key="6">
    <source>
        <dbReference type="EMBL" id="RNL19194.1"/>
    </source>
</evidence>
<keyword evidence="4 6" id="KW-0067">ATP-binding</keyword>
<keyword evidence="7" id="KW-1185">Reference proteome</keyword>
<dbReference type="SMART" id="SM00382">
    <property type="entry name" value="AAA"/>
    <property type="match status" value="1"/>
</dbReference>
<dbReference type="PANTHER" id="PTHR43335:SF2">
    <property type="entry name" value="ABC TRANSPORTER, ATP-BINDING PROTEIN"/>
    <property type="match status" value="1"/>
</dbReference>
<dbReference type="OrthoDB" id="3177347at2"/>
<organism evidence="6 7">
    <name type="scientific">Slackia faecicanis</name>
    <dbReference type="NCBI Taxonomy" id="255723"/>
    <lineage>
        <taxon>Bacteria</taxon>
        <taxon>Bacillati</taxon>
        <taxon>Actinomycetota</taxon>
        <taxon>Coriobacteriia</taxon>
        <taxon>Eggerthellales</taxon>
        <taxon>Eggerthellaceae</taxon>
        <taxon>Slackia</taxon>
    </lineage>
</organism>
<dbReference type="PANTHER" id="PTHR43335">
    <property type="entry name" value="ABC TRANSPORTER, ATP-BINDING PROTEIN"/>
    <property type="match status" value="1"/>
</dbReference>
<dbReference type="Proteomes" id="UP000267368">
    <property type="component" value="Unassembled WGS sequence"/>
</dbReference>
<protein>
    <submittedName>
        <fullName evidence="6">ABC transporter ATP-binding protein</fullName>
    </submittedName>
</protein>
<dbReference type="InterPro" id="IPR003439">
    <property type="entry name" value="ABC_transporter-like_ATP-bd"/>
</dbReference>
<dbReference type="InterPro" id="IPR017871">
    <property type="entry name" value="ABC_transporter-like_CS"/>
</dbReference>